<dbReference type="KEGG" id="txy:Thexy_0756"/>
<organism evidence="2 3">
    <name type="scientific">Thermoanaerobacterium xylanolyticum (strain ATCC 49914 / DSM 7097 / LX-11)</name>
    <dbReference type="NCBI Taxonomy" id="858215"/>
    <lineage>
        <taxon>Bacteria</taxon>
        <taxon>Bacillati</taxon>
        <taxon>Bacillota</taxon>
        <taxon>Clostridia</taxon>
        <taxon>Thermoanaerobacterales</taxon>
        <taxon>Thermoanaerobacteraceae</taxon>
        <taxon>Thermoanaerobacterium</taxon>
    </lineage>
</organism>
<reference evidence="2" key="1">
    <citation type="submission" date="2011-05" db="EMBL/GenBank/DDBJ databases">
        <title>Complete sequence of Thermoanaerobacterium xylanolyticum LX-11.</title>
        <authorList>
            <consortium name="US DOE Joint Genome Institute"/>
            <person name="Lucas S."/>
            <person name="Han J."/>
            <person name="Lapidus A."/>
            <person name="Cheng J.-F."/>
            <person name="Goodwin L."/>
            <person name="Pitluck S."/>
            <person name="Peters L."/>
            <person name="Mikhailova N."/>
            <person name="Lu M."/>
            <person name="Han C."/>
            <person name="Tapia R."/>
            <person name="Land M."/>
            <person name="Hauser L."/>
            <person name="Kyrpides N."/>
            <person name="Ivanova N."/>
            <person name="Pagani I."/>
            <person name="Hemme C."/>
            <person name="Woyke T."/>
        </authorList>
    </citation>
    <scope>NUCLEOTIDE SEQUENCE</scope>
    <source>
        <strain evidence="2">LX-11</strain>
    </source>
</reference>
<dbReference type="PANTHER" id="PTHR42059:SF1">
    <property type="entry name" value="TNT DOMAIN-CONTAINING PROTEIN"/>
    <property type="match status" value="1"/>
</dbReference>
<gene>
    <name evidence="2" type="ordered locus">Thexy_0756</name>
</gene>
<dbReference type="InterPro" id="IPR053024">
    <property type="entry name" value="Fungal_surface_NADase"/>
</dbReference>
<dbReference type="EMBL" id="CP002739">
    <property type="protein sequence ID" value="AEF16799.1"/>
    <property type="molecule type" value="Genomic_DNA"/>
</dbReference>
<dbReference type="InterPro" id="IPR025331">
    <property type="entry name" value="TNT"/>
</dbReference>
<dbReference type="RefSeq" id="WP_013787547.1">
    <property type="nucleotide sequence ID" value="NC_015555.1"/>
</dbReference>
<dbReference type="Pfam" id="PF14021">
    <property type="entry name" value="TNT"/>
    <property type="match status" value="1"/>
</dbReference>
<evidence type="ECO:0000313" key="2">
    <source>
        <dbReference type="EMBL" id="AEF16799.1"/>
    </source>
</evidence>
<proteinExistence type="predicted"/>
<dbReference type="PANTHER" id="PTHR42059">
    <property type="entry name" value="TNT DOMAIN-CONTAINING PROTEIN"/>
    <property type="match status" value="1"/>
</dbReference>
<keyword evidence="3" id="KW-1185">Reference proteome</keyword>
<dbReference type="STRING" id="858215.Thexy_0756"/>
<dbReference type="Proteomes" id="UP000007239">
    <property type="component" value="Chromosome"/>
</dbReference>
<dbReference type="AlphaFoldDB" id="F6BIQ5"/>
<evidence type="ECO:0000259" key="1">
    <source>
        <dbReference type="Pfam" id="PF14021"/>
    </source>
</evidence>
<evidence type="ECO:0000313" key="3">
    <source>
        <dbReference type="Proteomes" id="UP000007239"/>
    </source>
</evidence>
<name>F6BIQ5_THEXL</name>
<dbReference type="HOGENOM" id="CLU_969547_0_0_9"/>
<sequence length="287" mass="31102">MYKTYDKNGKTQTTSFFSIVKNFGEGLGEAVEDTAKGIVSIATHPKEVVKGIEYVVSHPAETVDTIKNEAIKTYNEFKNGDANTKAKILGDITGEVALSVIGTKGIDKAVKGIEEAGVIARTAEAAEAVSDVANAEKAVGVAEKAIENVSMTTEKVETTTVKEAASSSSKVASKWLDENGKYIWPPNDGFEGAPVKKVFKPGERFDRYGKETGEFTAPVGTPFEMRSLPSEYKNSVPYNVYEVVKPFEALEGKTAPWFDQPGGGTQCKLPKTIKELINEGYIRKVEK</sequence>
<feature type="domain" description="TNT" evidence="1">
    <location>
        <begin position="200"/>
        <end position="285"/>
    </location>
</feature>
<protein>
    <recommendedName>
        <fullName evidence="1">TNT domain-containing protein</fullName>
    </recommendedName>
</protein>
<dbReference type="eggNOG" id="COG3209">
    <property type="taxonomic scope" value="Bacteria"/>
</dbReference>
<dbReference type="GO" id="GO:0050135">
    <property type="term" value="F:NADP+ nucleosidase activity"/>
    <property type="evidence" value="ECO:0007669"/>
    <property type="project" value="InterPro"/>
</dbReference>
<accession>F6BIQ5</accession>